<keyword evidence="3" id="KW-0996">Nickel insertion</keyword>
<comment type="function">
    <text evidence="3">Required for maturation of urease via the functional incorporation of the urease nickel metallocenter.</text>
</comment>
<dbReference type="Pfam" id="PF01774">
    <property type="entry name" value="UreD"/>
    <property type="match status" value="1"/>
</dbReference>
<dbReference type="PANTHER" id="PTHR33643">
    <property type="entry name" value="UREASE ACCESSORY PROTEIN D"/>
    <property type="match status" value="1"/>
</dbReference>
<dbReference type="InterPro" id="IPR002669">
    <property type="entry name" value="UreD"/>
</dbReference>
<dbReference type="RefSeq" id="WP_072505942.1">
    <property type="nucleotide sequence ID" value="NZ_CP016364.1"/>
</dbReference>
<name>A0A1L3I8W1_9RHOB</name>
<evidence type="ECO:0000256" key="2">
    <source>
        <dbReference type="ARBA" id="ARBA00023186"/>
    </source>
</evidence>
<dbReference type="KEGG" id="php:PhaeoP97_03281"/>
<dbReference type="STRING" id="1844006.PhaeoP97_03281"/>
<evidence type="ECO:0000313" key="5">
    <source>
        <dbReference type="Proteomes" id="UP000183859"/>
    </source>
</evidence>
<keyword evidence="2 3" id="KW-0143">Chaperone</keyword>
<sequence length="282" mass="30389">MTHVYSHILPCTALANRAPPRARGKASIAAKLRNKRSVIGDLRQAGSLKLLFPRSTDLGLQTVLVNTAGGITGGDRFELEAKAAAGTELTVTTQAAERAYRSQPGETGLIRTRLAADKNASLNWLPQETILFQGCNLDRSLQVDVHNSARLLLCETVIFGRAAMGERLTQAQLRDCIEIRRAGVPLFHDAMELKGDIAAHLALSTTANGAGALATVVYMSPDAAGRLAPVRRQLGPTAGASLIGNDLLILRALAPDSYLLRRLLMPILALLHQRPLPRTWMI</sequence>
<dbReference type="Proteomes" id="UP000183859">
    <property type="component" value="Chromosome"/>
</dbReference>
<dbReference type="PANTHER" id="PTHR33643:SF1">
    <property type="entry name" value="UREASE ACCESSORY PROTEIN D"/>
    <property type="match status" value="1"/>
</dbReference>
<evidence type="ECO:0000256" key="3">
    <source>
        <dbReference type="HAMAP-Rule" id="MF_01384"/>
    </source>
</evidence>
<proteinExistence type="inferred from homology"/>
<evidence type="ECO:0000313" key="4">
    <source>
        <dbReference type="EMBL" id="APG48639.1"/>
    </source>
</evidence>
<reference evidence="5" key="1">
    <citation type="submission" date="2016-07" db="EMBL/GenBank/DDBJ databases">
        <title>Phaeobacter portensis sp. nov., a tropodithietic acid producing bacterium isolated from a German harbor.</title>
        <authorList>
            <person name="Freese H.M."/>
            <person name="Bunk B."/>
            <person name="Breider S."/>
            <person name="Brinkhoff T."/>
        </authorList>
    </citation>
    <scope>NUCLEOTIDE SEQUENCE [LARGE SCALE GENOMIC DNA]</scope>
    <source>
        <strain evidence="5">P97</strain>
    </source>
</reference>
<dbReference type="EMBL" id="CP016364">
    <property type="protein sequence ID" value="APG48639.1"/>
    <property type="molecule type" value="Genomic_DNA"/>
</dbReference>
<organism evidence="4 5">
    <name type="scientific">Phaeobacter porticola</name>
    <dbReference type="NCBI Taxonomy" id="1844006"/>
    <lineage>
        <taxon>Bacteria</taxon>
        <taxon>Pseudomonadati</taxon>
        <taxon>Pseudomonadota</taxon>
        <taxon>Alphaproteobacteria</taxon>
        <taxon>Rhodobacterales</taxon>
        <taxon>Roseobacteraceae</taxon>
        <taxon>Phaeobacter</taxon>
    </lineage>
</organism>
<comment type="similarity">
    <text evidence="1 3">Belongs to the UreD family.</text>
</comment>
<comment type="subcellular location">
    <subcellularLocation>
        <location evidence="3">Cytoplasm</location>
    </subcellularLocation>
</comment>
<gene>
    <name evidence="3 4" type="primary">ureD</name>
    <name evidence="4" type="ORF">PhaeoP97_03281</name>
</gene>
<comment type="subunit">
    <text evidence="3">UreD, UreF and UreG form a complex that acts as a GTP-hydrolysis-dependent molecular chaperone, activating the urease apoprotein by helping to assemble the nickel containing metallocenter of UreC. The UreE protein probably delivers the nickel.</text>
</comment>
<keyword evidence="5" id="KW-1185">Reference proteome</keyword>
<protein>
    <recommendedName>
        <fullName evidence="3">Urease accessory protein UreD</fullName>
    </recommendedName>
</protein>
<accession>A0A1L3I8W1</accession>
<dbReference type="GO" id="GO:0016151">
    <property type="term" value="F:nickel cation binding"/>
    <property type="evidence" value="ECO:0007669"/>
    <property type="project" value="UniProtKB-UniRule"/>
</dbReference>
<evidence type="ECO:0000256" key="1">
    <source>
        <dbReference type="ARBA" id="ARBA00007177"/>
    </source>
</evidence>
<dbReference type="OrthoDB" id="9798842at2"/>
<dbReference type="GO" id="GO:0005737">
    <property type="term" value="C:cytoplasm"/>
    <property type="evidence" value="ECO:0007669"/>
    <property type="project" value="UniProtKB-SubCell"/>
</dbReference>
<keyword evidence="3" id="KW-0963">Cytoplasm</keyword>
<dbReference type="AlphaFoldDB" id="A0A1L3I8W1"/>
<dbReference type="HAMAP" id="MF_01384">
    <property type="entry name" value="UreD"/>
    <property type="match status" value="1"/>
</dbReference>